<dbReference type="InterPro" id="IPR003599">
    <property type="entry name" value="Ig_sub"/>
</dbReference>
<dbReference type="Ensembl" id="ENSSRHT00000008734.1">
    <property type="protein sequence ID" value="ENSSRHP00000008473.1"/>
    <property type="gene ID" value="ENSSRHG00000004899.1"/>
</dbReference>
<name>A0A673G8I4_9TELE</name>
<keyword evidence="1" id="KW-0472">Membrane</keyword>
<dbReference type="InterPro" id="IPR013783">
    <property type="entry name" value="Ig-like_fold"/>
</dbReference>
<dbReference type="Gene3D" id="2.60.40.10">
    <property type="entry name" value="Immunoglobulins"/>
    <property type="match status" value="1"/>
</dbReference>
<evidence type="ECO:0000313" key="4">
    <source>
        <dbReference type="Proteomes" id="UP000472270"/>
    </source>
</evidence>
<evidence type="ECO:0000256" key="1">
    <source>
        <dbReference type="SAM" id="Phobius"/>
    </source>
</evidence>
<reference evidence="3" key="2">
    <citation type="submission" date="2025-09" db="UniProtKB">
        <authorList>
            <consortium name="Ensembl"/>
        </authorList>
    </citation>
    <scope>IDENTIFICATION</scope>
</reference>
<organism evidence="3 4">
    <name type="scientific">Sinocyclocheilus rhinocerous</name>
    <dbReference type="NCBI Taxonomy" id="307959"/>
    <lineage>
        <taxon>Eukaryota</taxon>
        <taxon>Metazoa</taxon>
        <taxon>Chordata</taxon>
        <taxon>Craniata</taxon>
        <taxon>Vertebrata</taxon>
        <taxon>Euteleostomi</taxon>
        <taxon>Actinopterygii</taxon>
        <taxon>Neopterygii</taxon>
        <taxon>Teleostei</taxon>
        <taxon>Ostariophysi</taxon>
        <taxon>Cypriniformes</taxon>
        <taxon>Cyprinidae</taxon>
        <taxon>Cyprininae</taxon>
        <taxon>Sinocyclocheilus</taxon>
    </lineage>
</organism>
<dbReference type="InterPro" id="IPR036179">
    <property type="entry name" value="Ig-like_dom_sf"/>
</dbReference>
<dbReference type="SMART" id="SM00406">
    <property type="entry name" value="IGv"/>
    <property type="match status" value="1"/>
</dbReference>
<keyword evidence="1" id="KW-0812">Transmembrane</keyword>
<dbReference type="Proteomes" id="UP000472270">
    <property type="component" value="Unassembled WGS sequence"/>
</dbReference>
<feature type="domain" description="Ig-like" evidence="2">
    <location>
        <begin position="22"/>
        <end position="135"/>
    </location>
</feature>
<protein>
    <recommendedName>
        <fullName evidence="2">Ig-like domain-containing protein</fullName>
    </recommendedName>
</protein>
<dbReference type="AlphaFoldDB" id="A0A673G8I4"/>
<dbReference type="PROSITE" id="PS50835">
    <property type="entry name" value="IG_LIKE"/>
    <property type="match status" value="1"/>
</dbReference>
<dbReference type="InterPro" id="IPR050150">
    <property type="entry name" value="IgV_Light_Chain"/>
</dbReference>
<evidence type="ECO:0000313" key="3">
    <source>
        <dbReference type="Ensembl" id="ENSSRHP00000008473.1"/>
    </source>
</evidence>
<accession>A0A673G8I4</accession>
<proteinExistence type="predicted"/>
<dbReference type="PANTHER" id="PTHR23267">
    <property type="entry name" value="IMMUNOGLOBULIN LIGHT CHAIN"/>
    <property type="match status" value="1"/>
</dbReference>
<sequence length="140" mass="15648">HHRTTMTSIVIFISMLVVFYQGQVVITQTPLTTAAQPGQEVKLNCKANRPVHLNDHLAWYFREPGGATKLLIHRATIRFTGTPSRFTGSGHGADFTLTISGVRNVRSEDAGDYYCQQHYELPRTQAAGTKAMVLSLWLFN</sequence>
<evidence type="ECO:0000259" key="2">
    <source>
        <dbReference type="PROSITE" id="PS50835"/>
    </source>
</evidence>
<dbReference type="Pfam" id="PF07686">
    <property type="entry name" value="V-set"/>
    <property type="match status" value="1"/>
</dbReference>
<keyword evidence="1" id="KW-1133">Transmembrane helix</keyword>
<dbReference type="SUPFAM" id="SSF48726">
    <property type="entry name" value="Immunoglobulin"/>
    <property type="match status" value="1"/>
</dbReference>
<feature type="transmembrane region" description="Helical" evidence="1">
    <location>
        <begin position="7"/>
        <end position="26"/>
    </location>
</feature>
<dbReference type="SMART" id="SM00409">
    <property type="entry name" value="IG"/>
    <property type="match status" value="1"/>
</dbReference>
<dbReference type="InterPro" id="IPR007110">
    <property type="entry name" value="Ig-like_dom"/>
</dbReference>
<dbReference type="InterPro" id="IPR013106">
    <property type="entry name" value="Ig_V-set"/>
</dbReference>
<keyword evidence="4" id="KW-1185">Reference proteome</keyword>
<reference evidence="3" key="1">
    <citation type="submission" date="2025-08" db="UniProtKB">
        <authorList>
            <consortium name="Ensembl"/>
        </authorList>
    </citation>
    <scope>IDENTIFICATION</scope>
</reference>